<gene>
    <name evidence="1" type="ORF">SAMN05660971_02704</name>
</gene>
<name>A0A1M7HVX1_9GAMM</name>
<evidence type="ECO:0000313" key="1">
    <source>
        <dbReference type="EMBL" id="SHM32634.1"/>
    </source>
</evidence>
<accession>A0A1M7HVX1</accession>
<protein>
    <submittedName>
        <fullName evidence="1">Uncharacterized protein</fullName>
    </submittedName>
</protein>
<sequence>MTKKAPAGAFFCADNTTLTGDTIGDCGSERLYSSGISASTNCFSKVSDSCQPR</sequence>
<evidence type="ECO:0000313" key="2">
    <source>
        <dbReference type="Proteomes" id="UP000184123"/>
    </source>
</evidence>
<dbReference type="Proteomes" id="UP000184123">
    <property type="component" value="Unassembled WGS sequence"/>
</dbReference>
<reference evidence="1 2" key="1">
    <citation type="submission" date="2016-11" db="EMBL/GenBank/DDBJ databases">
        <authorList>
            <person name="Jaros S."/>
            <person name="Januszkiewicz K."/>
            <person name="Wedrychowicz H."/>
        </authorList>
    </citation>
    <scope>NUCLEOTIDE SEQUENCE [LARGE SCALE GENOMIC DNA]</scope>
    <source>
        <strain evidence="1 2">DSM 4740</strain>
    </source>
</reference>
<proteinExistence type="predicted"/>
<organism evidence="1 2">
    <name type="scientific">Halomonas cupida</name>
    <dbReference type="NCBI Taxonomy" id="44933"/>
    <lineage>
        <taxon>Bacteria</taxon>
        <taxon>Pseudomonadati</taxon>
        <taxon>Pseudomonadota</taxon>
        <taxon>Gammaproteobacteria</taxon>
        <taxon>Oceanospirillales</taxon>
        <taxon>Halomonadaceae</taxon>
        <taxon>Halomonas</taxon>
    </lineage>
</organism>
<dbReference type="AlphaFoldDB" id="A0A1M7HVX1"/>
<dbReference type="EMBL" id="FRCA01000007">
    <property type="protein sequence ID" value="SHM32634.1"/>
    <property type="molecule type" value="Genomic_DNA"/>
</dbReference>